<reference evidence="3" key="1">
    <citation type="submission" date="2021-02" db="EMBL/GenBank/DDBJ databases">
        <authorList>
            <person name="Nowell W R."/>
        </authorList>
    </citation>
    <scope>NUCLEOTIDE SEQUENCE</scope>
    <source>
        <strain evidence="3">Ploen Becks lab</strain>
    </source>
</reference>
<comment type="caution">
    <text evidence="3">The sequence shown here is derived from an EMBL/GenBank/DDBJ whole genome shotgun (WGS) entry which is preliminary data.</text>
</comment>
<evidence type="ECO:0000313" key="4">
    <source>
        <dbReference type="Proteomes" id="UP000663879"/>
    </source>
</evidence>
<evidence type="ECO:0000259" key="2">
    <source>
        <dbReference type="Pfam" id="PF09607"/>
    </source>
</evidence>
<keyword evidence="4" id="KW-1185">Reference proteome</keyword>
<dbReference type="InterPro" id="IPR018586">
    <property type="entry name" value="Brinker_DNA-bd"/>
</dbReference>
<protein>
    <recommendedName>
        <fullName evidence="2">Brinker DNA-binding domain-containing protein</fullName>
    </recommendedName>
</protein>
<feature type="domain" description="Brinker DNA-binding" evidence="2">
    <location>
        <begin position="34"/>
        <end position="79"/>
    </location>
</feature>
<dbReference type="Pfam" id="PF09607">
    <property type="entry name" value="BrkDBD"/>
    <property type="match status" value="1"/>
</dbReference>
<sequence>MDQENYPVESDVSNESSSSSQSDAQLSARKSKTRYTLLFKLKVINEYHKCKNVDNCSRLFGIDRRVISKWLKNEKEIRKTQNRRTRTTCHIKVDKCYFPELGKQLY</sequence>
<dbReference type="OrthoDB" id="7764420at2759"/>
<feature type="compositionally biased region" description="Low complexity" evidence="1">
    <location>
        <begin position="8"/>
        <end position="28"/>
    </location>
</feature>
<evidence type="ECO:0000313" key="3">
    <source>
        <dbReference type="EMBL" id="CAF1052621.1"/>
    </source>
</evidence>
<gene>
    <name evidence="3" type="ORF">OXX778_LOCUS18901</name>
</gene>
<name>A0A814KPT4_9BILA</name>
<dbReference type="Proteomes" id="UP000663879">
    <property type="component" value="Unassembled WGS sequence"/>
</dbReference>
<proteinExistence type="predicted"/>
<evidence type="ECO:0000256" key="1">
    <source>
        <dbReference type="SAM" id="MobiDB-lite"/>
    </source>
</evidence>
<feature type="region of interest" description="Disordered" evidence="1">
    <location>
        <begin position="1"/>
        <end position="29"/>
    </location>
</feature>
<dbReference type="EMBL" id="CAJNOC010005446">
    <property type="protein sequence ID" value="CAF1052621.1"/>
    <property type="molecule type" value="Genomic_DNA"/>
</dbReference>
<dbReference type="SUPFAM" id="SSF46689">
    <property type="entry name" value="Homeodomain-like"/>
    <property type="match status" value="1"/>
</dbReference>
<dbReference type="AlphaFoldDB" id="A0A814KPT4"/>
<dbReference type="Gene3D" id="1.10.10.60">
    <property type="entry name" value="Homeodomain-like"/>
    <property type="match status" value="1"/>
</dbReference>
<dbReference type="InterPro" id="IPR009057">
    <property type="entry name" value="Homeodomain-like_sf"/>
</dbReference>
<organism evidence="3 4">
    <name type="scientific">Brachionus calyciflorus</name>
    <dbReference type="NCBI Taxonomy" id="104777"/>
    <lineage>
        <taxon>Eukaryota</taxon>
        <taxon>Metazoa</taxon>
        <taxon>Spiralia</taxon>
        <taxon>Gnathifera</taxon>
        <taxon>Rotifera</taxon>
        <taxon>Eurotatoria</taxon>
        <taxon>Monogononta</taxon>
        <taxon>Pseudotrocha</taxon>
        <taxon>Ploima</taxon>
        <taxon>Brachionidae</taxon>
        <taxon>Brachionus</taxon>
    </lineage>
</organism>
<accession>A0A814KPT4</accession>